<evidence type="ECO:0000256" key="3">
    <source>
        <dbReference type="ARBA" id="ARBA00022691"/>
    </source>
</evidence>
<reference evidence="7 8" key="1">
    <citation type="submission" date="2023-06" db="EMBL/GenBank/DDBJ databases">
        <title>Pelomonas sp. APW6 16S ribosomal RNA gene genome sequencing and assembly.</title>
        <authorList>
            <person name="Woo H."/>
        </authorList>
    </citation>
    <scope>NUCLEOTIDE SEQUENCE [LARGE SCALE GENOMIC DNA]</scope>
    <source>
        <strain evidence="7 8">APW6</strain>
    </source>
</reference>
<comment type="caution">
    <text evidence="7">The sequence shown here is derived from an EMBL/GenBank/DDBJ whole genome shotgun (WGS) entry which is preliminary data.</text>
</comment>
<organism evidence="7 8">
    <name type="scientific">Roseateles subflavus</name>
    <dbReference type="NCBI Taxonomy" id="3053353"/>
    <lineage>
        <taxon>Bacteria</taxon>
        <taxon>Pseudomonadati</taxon>
        <taxon>Pseudomonadota</taxon>
        <taxon>Betaproteobacteria</taxon>
        <taxon>Burkholderiales</taxon>
        <taxon>Sphaerotilaceae</taxon>
        <taxon>Roseateles</taxon>
    </lineage>
</organism>
<gene>
    <name evidence="7" type="ORF">QRD43_10560</name>
</gene>
<dbReference type="RefSeq" id="WP_285982420.1">
    <property type="nucleotide sequence ID" value="NZ_JASVDS010000002.1"/>
</dbReference>
<accession>A0ABT7LHN6</accession>
<evidence type="ECO:0000313" key="8">
    <source>
        <dbReference type="Proteomes" id="UP001238603"/>
    </source>
</evidence>
<keyword evidence="2 6" id="KW-0808">Transferase</keyword>
<evidence type="ECO:0000256" key="4">
    <source>
        <dbReference type="ARBA" id="ARBA00022929"/>
    </source>
</evidence>
<dbReference type="Gene3D" id="3.40.630.30">
    <property type="match status" value="1"/>
</dbReference>
<proteinExistence type="inferred from homology"/>
<dbReference type="PANTHER" id="PTHR39322:SF1">
    <property type="entry name" value="ISOVALERYL-HOMOSERINE LACTONE SYNTHASE"/>
    <property type="match status" value="1"/>
</dbReference>
<dbReference type="PROSITE" id="PS51187">
    <property type="entry name" value="AUTOINDUCER_SYNTH_2"/>
    <property type="match status" value="1"/>
</dbReference>
<keyword evidence="3 6" id="KW-0949">S-adenosyl-L-methionine</keyword>
<comment type="similarity">
    <text evidence="5 6">Belongs to the autoinducer synthase family.</text>
</comment>
<keyword evidence="1 5" id="KW-0673">Quorum sensing</keyword>
<dbReference type="PANTHER" id="PTHR39322">
    <property type="entry name" value="ACYL-HOMOSERINE-LACTONE SYNTHASE"/>
    <property type="match status" value="1"/>
</dbReference>
<sequence length="212" mass="23790">MIDVVRDLRAGSSLAQELYRFRYRVFVEHAGWQLPTQQRLEFDQFDTPQAVHLVNRASDGGIAGLLRLLPTTAPYMIERLWPDLLAYAPQPRSPRIWEVTRLGTDPDLRPHERGQAVAELVTACLEYGIDHGISDMLAVMTEEHARKVVVGLGWGFERCGPARVVGASEVIALRLRVSPSALANVRERTRLPHRLCRESRAPQDACAHTLPA</sequence>
<dbReference type="EMBL" id="JASVDS010000002">
    <property type="protein sequence ID" value="MDL5032343.1"/>
    <property type="molecule type" value="Genomic_DNA"/>
</dbReference>
<evidence type="ECO:0000256" key="6">
    <source>
        <dbReference type="RuleBase" id="RU361135"/>
    </source>
</evidence>
<keyword evidence="4 5" id="KW-0071">Autoinducer synthesis</keyword>
<dbReference type="InterPro" id="IPR001690">
    <property type="entry name" value="Autoind_synthase"/>
</dbReference>
<keyword evidence="8" id="KW-1185">Reference proteome</keyword>
<evidence type="ECO:0000256" key="5">
    <source>
        <dbReference type="PROSITE-ProRule" id="PRU00533"/>
    </source>
</evidence>
<dbReference type="InterPro" id="IPR016181">
    <property type="entry name" value="Acyl_CoA_acyltransferase"/>
</dbReference>
<dbReference type="SUPFAM" id="SSF55729">
    <property type="entry name" value="Acyl-CoA N-acyltransferases (Nat)"/>
    <property type="match status" value="1"/>
</dbReference>
<dbReference type="PRINTS" id="PR01549">
    <property type="entry name" value="AUTOINDCRSYN"/>
</dbReference>
<dbReference type="EC" id="2.3.1.184" evidence="6"/>
<evidence type="ECO:0000256" key="1">
    <source>
        <dbReference type="ARBA" id="ARBA00022654"/>
    </source>
</evidence>
<evidence type="ECO:0000256" key="2">
    <source>
        <dbReference type="ARBA" id="ARBA00022679"/>
    </source>
</evidence>
<dbReference type="Proteomes" id="UP001238603">
    <property type="component" value="Unassembled WGS sequence"/>
</dbReference>
<name>A0ABT7LHN6_9BURK</name>
<comment type="catalytic activity">
    <reaction evidence="6">
        <text>a fatty acyl-[ACP] + S-adenosyl-L-methionine = an N-acyl-L-homoserine lactone + S-methyl-5'-thioadenosine + holo-[ACP] + H(+)</text>
        <dbReference type="Rhea" id="RHEA:10096"/>
        <dbReference type="Rhea" id="RHEA-COMP:9685"/>
        <dbReference type="Rhea" id="RHEA-COMP:14125"/>
        <dbReference type="ChEBI" id="CHEBI:15378"/>
        <dbReference type="ChEBI" id="CHEBI:17509"/>
        <dbReference type="ChEBI" id="CHEBI:55474"/>
        <dbReference type="ChEBI" id="CHEBI:59789"/>
        <dbReference type="ChEBI" id="CHEBI:64479"/>
        <dbReference type="ChEBI" id="CHEBI:138651"/>
        <dbReference type="EC" id="2.3.1.184"/>
    </reaction>
</comment>
<protein>
    <recommendedName>
        <fullName evidence="6">Acyl-homoserine-lactone synthase</fullName>
        <ecNumber evidence="6">2.3.1.184</ecNumber>
    </recommendedName>
    <alternativeName>
        <fullName evidence="6">Autoinducer synthesis protein</fullName>
    </alternativeName>
</protein>
<dbReference type="Pfam" id="PF00765">
    <property type="entry name" value="Autoind_synth"/>
    <property type="match status" value="1"/>
</dbReference>
<evidence type="ECO:0000313" key="7">
    <source>
        <dbReference type="EMBL" id="MDL5032343.1"/>
    </source>
</evidence>